<dbReference type="Gramene" id="TuG1812G0600001857.01.T01">
    <property type="protein sequence ID" value="TuG1812G0600001857.01.T01.cds363883"/>
    <property type="gene ID" value="TuG1812G0600001857.01"/>
</dbReference>
<dbReference type="EnsemblPlants" id="TuG1812G0600001857.01.T01">
    <property type="protein sequence ID" value="TuG1812G0600001857.01.T01.cds363883"/>
    <property type="gene ID" value="TuG1812G0600001857.01"/>
</dbReference>
<reference evidence="1" key="2">
    <citation type="submission" date="2018-03" db="EMBL/GenBank/DDBJ databases">
        <title>The Triticum urartu genome reveals the dynamic nature of wheat genome evolution.</title>
        <authorList>
            <person name="Ling H."/>
            <person name="Ma B."/>
            <person name="Shi X."/>
            <person name="Liu H."/>
            <person name="Dong L."/>
            <person name="Sun H."/>
            <person name="Cao Y."/>
            <person name="Gao Q."/>
            <person name="Zheng S."/>
            <person name="Li Y."/>
            <person name="Yu Y."/>
            <person name="Du H."/>
            <person name="Qi M."/>
            <person name="Li Y."/>
            <person name="Yu H."/>
            <person name="Cui Y."/>
            <person name="Wang N."/>
            <person name="Chen C."/>
            <person name="Wu H."/>
            <person name="Zhao Y."/>
            <person name="Zhang J."/>
            <person name="Li Y."/>
            <person name="Zhou W."/>
            <person name="Zhang B."/>
            <person name="Hu W."/>
            <person name="Eijk M."/>
            <person name="Tang J."/>
            <person name="Witsenboer H."/>
            <person name="Zhao S."/>
            <person name="Li Z."/>
            <person name="Zhang A."/>
            <person name="Wang D."/>
            <person name="Liang C."/>
        </authorList>
    </citation>
    <scope>NUCLEOTIDE SEQUENCE [LARGE SCALE GENOMIC DNA]</scope>
    <source>
        <strain evidence="1">cv. G1812</strain>
    </source>
</reference>
<protein>
    <submittedName>
        <fullName evidence="1">Uncharacterized protein</fullName>
    </submittedName>
</protein>
<organism evidence="1 2">
    <name type="scientific">Triticum urartu</name>
    <name type="common">Red wild einkorn</name>
    <name type="synonym">Crithodium urartu</name>
    <dbReference type="NCBI Taxonomy" id="4572"/>
    <lineage>
        <taxon>Eukaryota</taxon>
        <taxon>Viridiplantae</taxon>
        <taxon>Streptophyta</taxon>
        <taxon>Embryophyta</taxon>
        <taxon>Tracheophyta</taxon>
        <taxon>Spermatophyta</taxon>
        <taxon>Magnoliopsida</taxon>
        <taxon>Liliopsida</taxon>
        <taxon>Poales</taxon>
        <taxon>Poaceae</taxon>
        <taxon>BOP clade</taxon>
        <taxon>Pooideae</taxon>
        <taxon>Triticodae</taxon>
        <taxon>Triticeae</taxon>
        <taxon>Triticinae</taxon>
        <taxon>Triticum</taxon>
    </lineage>
</organism>
<name>A0A8R7QS07_TRIUA</name>
<reference evidence="2" key="1">
    <citation type="journal article" date="2013" name="Nature">
        <title>Draft genome of the wheat A-genome progenitor Triticum urartu.</title>
        <authorList>
            <person name="Ling H.Q."/>
            <person name="Zhao S."/>
            <person name="Liu D."/>
            <person name="Wang J."/>
            <person name="Sun H."/>
            <person name="Zhang C."/>
            <person name="Fan H."/>
            <person name="Li D."/>
            <person name="Dong L."/>
            <person name="Tao Y."/>
            <person name="Gao C."/>
            <person name="Wu H."/>
            <person name="Li Y."/>
            <person name="Cui Y."/>
            <person name="Guo X."/>
            <person name="Zheng S."/>
            <person name="Wang B."/>
            <person name="Yu K."/>
            <person name="Liang Q."/>
            <person name="Yang W."/>
            <person name="Lou X."/>
            <person name="Chen J."/>
            <person name="Feng M."/>
            <person name="Jian J."/>
            <person name="Zhang X."/>
            <person name="Luo G."/>
            <person name="Jiang Y."/>
            <person name="Liu J."/>
            <person name="Wang Z."/>
            <person name="Sha Y."/>
            <person name="Zhang B."/>
            <person name="Wu H."/>
            <person name="Tang D."/>
            <person name="Shen Q."/>
            <person name="Xue P."/>
            <person name="Zou S."/>
            <person name="Wang X."/>
            <person name="Liu X."/>
            <person name="Wang F."/>
            <person name="Yang Y."/>
            <person name="An X."/>
            <person name="Dong Z."/>
            <person name="Zhang K."/>
            <person name="Zhang X."/>
            <person name="Luo M.C."/>
            <person name="Dvorak J."/>
            <person name="Tong Y."/>
            <person name="Wang J."/>
            <person name="Yang H."/>
            <person name="Li Z."/>
            <person name="Wang D."/>
            <person name="Zhang A."/>
            <person name="Wang J."/>
        </authorList>
    </citation>
    <scope>NUCLEOTIDE SEQUENCE</scope>
    <source>
        <strain evidence="2">cv. G1812</strain>
    </source>
</reference>
<evidence type="ECO:0000313" key="1">
    <source>
        <dbReference type="EnsemblPlants" id="TuG1812G0600001857.01.T01.cds363883"/>
    </source>
</evidence>
<keyword evidence="2" id="KW-1185">Reference proteome</keyword>
<dbReference type="Proteomes" id="UP000015106">
    <property type="component" value="Chromosome 6"/>
</dbReference>
<dbReference type="AlphaFoldDB" id="A0A8R7QS07"/>
<reference evidence="1" key="3">
    <citation type="submission" date="2022-06" db="UniProtKB">
        <authorList>
            <consortium name="EnsemblPlants"/>
        </authorList>
    </citation>
    <scope>IDENTIFICATION</scope>
</reference>
<evidence type="ECO:0000313" key="2">
    <source>
        <dbReference type="Proteomes" id="UP000015106"/>
    </source>
</evidence>
<sequence>MVKLSQGEHHGVKLAYNLAAAWCHHGRRRQLIWGCQGDQSEFYRCCCTKYLYSCYFFKYPKYRLFCQCNKMINLNLGQCITHGISTIKEGSNVVMVQPRSMVRPRLRYLHLVRQKSQEIEPHVPW</sequence>
<proteinExistence type="predicted"/>
<accession>A0A8R7QS07</accession>